<evidence type="ECO:0000256" key="5">
    <source>
        <dbReference type="ARBA" id="ARBA00022692"/>
    </source>
</evidence>
<dbReference type="Gene3D" id="1.20.1070.10">
    <property type="entry name" value="Rhodopsin 7-helix transmembrane proteins"/>
    <property type="match status" value="1"/>
</dbReference>
<dbReference type="GO" id="GO:0009881">
    <property type="term" value="F:photoreceptor activity"/>
    <property type="evidence" value="ECO:0007669"/>
    <property type="project" value="UniProtKB-KW"/>
</dbReference>
<evidence type="ECO:0000313" key="12">
    <source>
        <dbReference type="EMBL" id="BBM85311.1"/>
    </source>
</evidence>
<keyword evidence="9 11" id="KW-0472">Membrane</keyword>
<dbReference type="Pfam" id="PF01036">
    <property type="entry name" value="Bac_rhodopsin"/>
    <property type="match status" value="1"/>
</dbReference>
<evidence type="ECO:0000313" key="13">
    <source>
        <dbReference type="Proteomes" id="UP000326354"/>
    </source>
</evidence>
<dbReference type="SMART" id="SM01021">
    <property type="entry name" value="Bac_rhodopsin"/>
    <property type="match status" value="1"/>
</dbReference>
<evidence type="ECO:0000256" key="7">
    <source>
        <dbReference type="ARBA" id="ARBA00022989"/>
    </source>
</evidence>
<keyword evidence="13" id="KW-1185">Reference proteome</keyword>
<keyword evidence="7 11" id="KW-1133">Transmembrane helix</keyword>
<protein>
    <submittedName>
        <fullName evidence="12">Xanthorhodopsin</fullName>
    </submittedName>
</protein>
<dbReference type="OrthoDB" id="30586at2"/>
<dbReference type="RefSeq" id="WP_151969421.1">
    <property type="nucleotide sequence ID" value="NZ_AP019860.1"/>
</dbReference>
<evidence type="ECO:0000256" key="4">
    <source>
        <dbReference type="ARBA" id="ARBA00022606"/>
    </source>
</evidence>
<dbReference type="SUPFAM" id="SSF81321">
    <property type="entry name" value="Family A G protein-coupled receptor-like"/>
    <property type="match status" value="1"/>
</dbReference>
<comment type="subcellular location">
    <subcellularLocation>
        <location evidence="1">Membrane</location>
        <topology evidence="1">Multi-pass membrane protein</topology>
    </subcellularLocation>
</comment>
<accession>A0A5S9IPH6</accession>
<dbReference type="PRINTS" id="PR00251">
    <property type="entry name" value="BACTRLOPSIN"/>
</dbReference>
<keyword evidence="6" id="KW-0681">Retinal protein</keyword>
<keyword evidence="10" id="KW-0675">Receptor</keyword>
<feature type="transmembrane region" description="Helical" evidence="11">
    <location>
        <begin position="90"/>
        <end position="107"/>
    </location>
</feature>
<keyword evidence="5 11" id="KW-0812">Transmembrane</keyword>
<name>A0A5S9IPH6_UABAM</name>
<feature type="transmembrane region" description="Helical" evidence="11">
    <location>
        <begin position="220"/>
        <end position="239"/>
    </location>
</feature>
<dbReference type="InterPro" id="IPR018229">
    <property type="entry name" value="Rhodopsin_retinal_BS"/>
</dbReference>
<keyword evidence="3" id="KW-0600">Photoreceptor protein</keyword>
<dbReference type="GO" id="GO:0005216">
    <property type="term" value="F:monoatomic ion channel activity"/>
    <property type="evidence" value="ECO:0007669"/>
    <property type="project" value="InterPro"/>
</dbReference>
<evidence type="ECO:0000256" key="9">
    <source>
        <dbReference type="ARBA" id="ARBA00023136"/>
    </source>
</evidence>
<dbReference type="Proteomes" id="UP000326354">
    <property type="component" value="Chromosome"/>
</dbReference>
<feature type="transmembrane region" description="Helical" evidence="11">
    <location>
        <begin position="53"/>
        <end position="70"/>
    </location>
</feature>
<keyword evidence="4" id="KW-0716">Sensory transduction</keyword>
<dbReference type="AlphaFoldDB" id="A0A5S9IPH6"/>
<dbReference type="GO" id="GO:0016020">
    <property type="term" value="C:membrane"/>
    <property type="evidence" value="ECO:0007669"/>
    <property type="project" value="UniProtKB-SubCell"/>
</dbReference>
<sequence length="245" mass="26747">MSFFLAFSDVITEATVLQELVKYTFFVGYIAMGTAFVFFLAERGNVLPEYRRTVTLSALVVGVAAFHYYAMKNTYVPGQTFPTEFRYIDWIITTPLMLIKFPAMLGIRQGAKSLIYKLVAFDVAMILLGYIGEVTTGTLQWAMFGSSCLCWLAIVGVLLTTVKSEASSSSPEIQSGINSLIAFVTIGWAIYPIGFAVRYISDSPVALDGVQLVYNIGDAINKIGFGLVAYSAALAVTHAKQSKEA</sequence>
<evidence type="ECO:0000256" key="3">
    <source>
        <dbReference type="ARBA" id="ARBA00022543"/>
    </source>
</evidence>
<dbReference type="GO" id="GO:0007602">
    <property type="term" value="P:phototransduction"/>
    <property type="evidence" value="ECO:0007669"/>
    <property type="project" value="UniProtKB-KW"/>
</dbReference>
<dbReference type="PANTHER" id="PTHR28286:SF2">
    <property type="entry name" value="BACTERIORHODOPSIN _OPSIN, NOPA (EUROFUNG)"/>
    <property type="match status" value="1"/>
</dbReference>
<evidence type="ECO:0000256" key="2">
    <source>
        <dbReference type="ARBA" id="ARBA00008130"/>
    </source>
</evidence>
<evidence type="ECO:0000256" key="6">
    <source>
        <dbReference type="ARBA" id="ARBA00022925"/>
    </source>
</evidence>
<feature type="transmembrane region" description="Helical" evidence="11">
    <location>
        <begin position="180"/>
        <end position="200"/>
    </location>
</feature>
<feature type="transmembrane region" description="Helical" evidence="11">
    <location>
        <begin position="138"/>
        <end position="159"/>
    </location>
</feature>
<proteinExistence type="inferred from homology"/>
<feature type="transmembrane region" description="Helical" evidence="11">
    <location>
        <begin position="20"/>
        <end position="41"/>
    </location>
</feature>
<keyword evidence="8" id="KW-0157">Chromophore</keyword>
<dbReference type="KEGG" id="uam:UABAM_03677"/>
<dbReference type="PANTHER" id="PTHR28286">
    <property type="match status" value="1"/>
</dbReference>
<organism evidence="12 13">
    <name type="scientific">Uabimicrobium amorphum</name>
    <dbReference type="NCBI Taxonomy" id="2596890"/>
    <lineage>
        <taxon>Bacteria</taxon>
        <taxon>Pseudomonadati</taxon>
        <taxon>Planctomycetota</taxon>
        <taxon>Candidatus Uabimicrobiia</taxon>
        <taxon>Candidatus Uabimicrobiales</taxon>
        <taxon>Candidatus Uabimicrobiaceae</taxon>
        <taxon>Candidatus Uabimicrobium</taxon>
    </lineage>
</organism>
<feature type="transmembrane region" description="Helical" evidence="11">
    <location>
        <begin position="114"/>
        <end position="132"/>
    </location>
</feature>
<evidence type="ECO:0000256" key="1">
    <source>
        <dbReference type="ARBA" id="ARBA00004141"/>
    </source>
</evidence>
<comment type="similarity">
    <text evidence="2">Belongs to the archaeal/bacterial/fungal opsin family.</text>
</comment>
<evidence type="ECO:0000256" key="10">
    <source>
        <dbReference type="ARBA" id="ARBA00023170"/>
    </source>
</evidence>
<evidence type="ECO:0000256" key="8">
    <source>
        <dbReference type="ARBA" id="ARBA00022991"/>
    </source>
</evidence>
<evidence type="ECO:0000256" key="11">
    <source>
        <dbReference type="SAM" id="Phobius"/>
    </source>
</evidence>
<dbReference type="PROSITE" id="PS00950">
    <property type="entry name" value="BACTERIAL_OPSIN_1"/>
    <property type="match status" value="1"/>
</dbReference>
<dbReference type="EMBL" id="AP019860">
    <property type="protein sequence ID" value="BBM85311.1"/>
    <property type="molecule type" value="Genomic_DNA"/>
</dbReference>
<reference evidence="12 13" key="1">
    <citation type="submission" date="2019-08" db="EMBL/GenBank/DDBJ databases">
        <title>Complete genome sequence of Candidatus Uab amorphum.</title>
        <authorList>
            <person name="Shiratori T."/>
            <person name="Suzuki S."/>
            <person name="Kakizawa Y."/>
            <person name="Ishida K."/>
        </authorList>
    </citation>
    <scope>NUCLEOTIDE SEQUENCE [LARGE SCALE GENOMIC DNA]</scope>
    <source>
        <strain evidence="12 13">SRT547</strain>
    </source>
</reference>
<gene>
    <name evidence="12" type="ORF">UABAM_03677</name>
</gene>
<dbReference type="InterPro" id="IPR001425">
    <property type="entry name" value="Arc/bac/fun_rhodopsins"/>
</dbReference>